<feature type="region of interest" description="Disordered" evidence="1">
    <location>
        <begin position="524"/>
        <end position="552"/>
    </location>
</feature>
<sequence>MFPVTQRQYSWVNKTEQAPNTSIGISNNERINRFGQSSQTRNNEDRYYSGCQGNIQLCMVLDGHQGESAAEFTVLSLAGKILSESRIEDPKLLLERVFRETEDSFFVGMDDPIGRRLALKAELNQRPAGGSFERHRDLQQDELRRLDSQIEGGTTVVLSLITTNNQLYTANIGDSRAVLCEEDKNGRIIASQLSDDHNVFNPEEQDRLKKLGLDIGQLLQLRRLGPFQITRSIGDYLIKGGYTEVDVLRSASQGPGIATPFVNGPWDISNLQNKTFLILMSDGLYEAYGSCINTRNPPELHSSLARLVMDEMRLHNRLDRVGQAVVNRVKEQYREICRRDRKDGKLDDMTLIIQNFTYPMGSAPVPEQIDSPLLQYHSPSPFYSHRTPHVESSPGGVFVEENISPFPSTGRQQPPIHYQQFGGHAGQMATGRSTGSMATGGYTGSMATGQSTGSMATGQSTGSMATGQSTGSMATGGYTGSMATGQSTGSMATGRSTGSMAQPGSDNVQLVAQQMSGLNIKPKELFPPEGGQSAAASVNRPRELTKEEEESGKFIKPYIVFPNDFPFDLTLDSIRD</sequence>
<dbReference type="SMART" id="SM00332">
    <property type="entry name" value="PP2Cc"/>
    <property type="match status" value="1"/>
</dbReference>
<organism evidence="3">
    <name type="scientific">Amphimedon queenslandica</name>
    <name type="common">Sponge</name>
    <dbReference type="NCBI Taxonomy" id="400682"/>
    <lineage>
        <taxon>Eukaryota</taxon>
        <taxon>Metazoa</taxon>
        <taxon>Porifera</taxon>
        <taxon>Demospongiae</taxon>
        <taxon>Heteroscleromorpha</taxon>
        <taxon>Haplosclerida</taxon>
        <taxon>Niphatidae</taxon>
        <taxon>Amphimedon</taxon>
    </lineage>
</organism>
<gene>
    <name evidence="3" type="primary">100641832</name>
</gene>
<evidence type="ECO:0000313" key="4">
    <source>
        <dbReference type="Proteomes" id="UP000007879"/>
    </source>
</evidence>
<name>A0A1X7VT99_AMPQE</name>
<dbReference type="PROSITE" id="PS51746">
    <property type="entry name" value="PPM_2"/>
    <property type="match status" value="1"/>
</dbReference>
<dbReference type="SUPFAM" id="SSF81606">
    <property type="entry name" value="PP2C-like"/>
    <property type="match status" value="1"/>
</dbReference>
<dbReference type="STRING" id="400682.A0A1X7VT99"/>
<evidence type="ECO:0000259" key="2">
    <source>
        <dbReference type="PROSITE" id="PS51746"/>
    </source>
</evidence>
<accession>A0A1X7VT99</accession>
<reference evidence="3" key="2">
    <citation type="submission" date="2017-05" db="UniProtKB">
        <authorList>
            <consortium name="EnsemblMetazoa"/>
        </authorList>
    </citation>
    <scope>IDENTIFICATION</scope>
</reference>
<feature type="domain" description="PPM-type phosphatase" evidence="2">
    <location>
        <begin position="30"/>
        <end position="356"/>
    </location>
</feature>
<dbReference type="OrthoDB" id="10049211at2759"/>
<dbReference type="Proteomes" id="UP000007879">
    <property type="component" value="Unassembled WGS sequence"/>
</dbReference>
<dbReference type="CDD" id="cd00143">
    <property type="entry name" value="PP2Cc"/>
    <property type="match status" value="1"/>
</dbReference>
<proteinExistence type="predicted"/>
<keyword evidence="4" id="KW-1185">Reference proteome</keyword>
<dbReference type="InParanoid" id="A0A1X7VT99"/>
<reference evidence="4" key="1">
    <citation type="journal article" date="2010" name="Nature">
        <title>The Amphimedon queenslandica genome and the evolution of animal complexity.</title>
        <authorList>
            <person name="Srivastava M."/>
            <person name="Simakov O."/>
            <person name="Chapman J."/>
            <person name="Fahey B."/>
            <person name="Gauthier M.E."/>
            <person name="Mitros T."/>
            <person name="Richards G.S."/>
            <person name="Conaco C."/>
            <person name="Dacre M."/>
            <person name="Hellsten U."/>
            <person name="Larroux C."/>
            <person name="Putnam N.H."/>
            <person name="Stanke M."/>
            <person name="Adamska M."/>
            <person name="Darling A."/>
            <person name="Degnan S.M."/>
            <person name="Oakley T.H."/>
            <person name="Plachetzki D.C."/>
            <person name="Zhai Y."/>
            <person name="Adamski M."/>
            <person name="Calcino A."/>
            <person name="Cummins S.F."/>
            <person name="Goodstein D.M."/>
            <person name="Harris C."/>
            <person name="Jackson D.J."/>
            <person name="Leys S.P."/>
            <person name="Shu S."/>
            <person name="Woodcroft B.J."/>
            <person name="Vervoort M."/>
            <person name="Kosik K.S."/>
            <person name="Manning G."/>
            <person name="Degnan B.M."/>
            <person name="Rokhsar D.S."/>
        </authorList>
    </citation>
    <scope>NUCLEOTIDE SEQUENCE [LARGE SCALE GENOMIC DNA]</scope>
</reference>
<dbReference type="InterPro" id="IPR015655">
    <property type="entry name" value="PP2C"/>
</dbReference>
<dbReference type="Pfam" id="PF00481">
    <property type="entry name" value="PP2C"/>
    <property type="match status" value="1"/>
</dbReference>
<dbReference type="GO" id="GO:0004722">
    <property type="term" value="F:protein serine/threonine phosphatase activity"/>
    <property type="evidence" value="ECO:0007669"/>
    <property type="project" value="InterPro"/>
</dbReference>
<dbReference type="KEGG" id="aqu:100641832"/>
<evidence type="ECO:0000313" key="3">
    <source>
        <dbReference type="EnsemblMetazoa" id="Aqu2.1.43317_001"/>
    </source>
</evidence>
<dbReference type="EnsemblMetazoa" id="XM_003382783.2">
    <property type="protein sequence ID" value="XP_003382831.1"/>
    <property type="gene ID" value="LOC100641832"/>
</dbReference>
<protein>
    <recommendedName>
        <fullName evidence="2">PPM-type phosphatase domain-containing protein</fullName>
    </recommendedName>
</protein>
<dbReference type="eggNOG" id="KOG0698">
    <property type="taxonomic scope" value="Eukaryota"/>
</dbReference>
<dbReference type="EnsemblMetazoa" id="Aqu2.1.43317_001">
    <property type="protein sequence ID" value="Aqu2.1.43317_001"/>
    <property type="gene ID" value="Aqu2.1.43317"/>
</dbReference>
<evidence type="ECO:0000256" key="1">
    <source>
        <dbReference type="SAM" id="MobiDB-lite"/>
    </source>
</evidence>
<dbReference type="InterPro" id="IPR036457">
    <property type="entry name" value="PPM-type-like_dom_sf"/>
</dbReference>
<dbReference type="PANTHER" id="PTHR13832:SF533">
    <property type="entry name" value="TGF-BETA-ACTIVATED KINASE 1 AND MAP3K7-BINDING PROTEIN 1"/>
    <property type="match status" value="1"/>
</dbReference>
<dbReference type="PANTHER" id="PTHR13832">
    <property type="entry name" value="PROTEIN PHOSPHATASE 2C"/>
    <property type="match status" value="1"/>
</dbReference>
<dbReference type="OMA" id="SCINTRN"/>
<dbReference type="InterPro" id="IPR001932">
    <property type="entry name" value="PPM-type_phosphatase-like_dom"/>
</dbReference>
<dbReference type="AlphaFoldDB" id="A0A1X7VT99"/>
<dbReference type="Gene3D" id="3.60.40.10">
    <property type="entry name" value="PPM-type phosphatase domain"/>
    <property type="match status" value="1"/>
</dbReference>